<protein>
    <submittedName>
        <fullName evidence="6">Uncharacterized protein</fullName>
    </submittedName>
</protein>
<gene>
    <name evidence="6" type="ORF">BEMITA_LOCUS11797</name>
</gene>
<evidence type="ECO:0000256" key="3">
    <source>
        <dbReference type="ARBA" id="ARBA00023242"/>
    </source>
</evidence>
<organism evidence="6 7">
    <name type="scientific">Bemisia tabaci</name>
    <name type="common">Sweetpotato whitefly</name>
    <name type="synonym">Aleurodes tabaci</name>
    <dbReference type="NCBI Taxonomy" id="7038"/>
    <lineage>
        <taxon>Eukaryota</taxon>
        <taxon>Metazoa</taxon>
        <taxon>Ecdysozoa</taxon>
        <taxon>Arthropoda</taxon>
        <taxon>Hexapoda</taxon>
        <taxon>Insecta</taxon>
        <taxon>Pterygota</taxon>
        <taxon>Neoptera</taxon>
        <taxon>Paraneoptera</taxon>
        <taxon>Hemiptera</taxon>
        <taxon>Sternorrhyncha</taxon>
        <taxon>Aleyrodoidea</taxon>
        <taxon>Aleyrodidae</taxon>
        <taxon>Aleyrodinae</taxon>
        <taxon>Bemisia</taxon>
    </lineage>
</organism>
<dbReference type="GO" id="GO:0005666">
    <property type="term" value="C:RNA polymerase III complex"/>
    <property type="evidence" value="ECO:0007669"/>
    <property type="project" value="TreeGrafter"/>
</dbReference>
<proteinExistence type="inferred from homology"/>
<keyword evidence="5" id="KW-0732">Signal</keyword>
<dbReference type="GO" id="GO:0005736">
    <property type="term" value="C:RNA polymerase I complex"/>
    <property type="evidence" value="ECO:0007669"/>
    <property type="project" value="TreeGrafter"/>
</dbReference>
<comment type="similarity">
    <text evidence="2">Belongs to the eukaryotic RPB8 RNA polymerase subunit family.</text>
</comment>
<dbReference type="EMBL" id="OU963868">
    <property type="protein sequence ID" value="CAH0393388.1"/>
    <property type="molecule type" value="Genomic_DNA"/>
</dbReference>
<reference evidence="6" key="1">
    <citation type="submission" date="2021-12" db="EMBL/GenBank/DDBJ databases">
        <authorList>
            <person name="King R."/>
        </authorList>
    </citation>
    <scope>NUCLEOTIDE SEQUENCE</scope>
</reference>
<dbReference type="PANTHER" id="PTHR10917:SF0">
    <property type="entry name" value="DNA-DIRECTED RNA POLYMERASES I, II, AND III SUBUNIT RPABC3"/>
    <property type="match status" value="1"/>
</dbReference>
<evidence type="ECO:0000256" key="4">
    <source>
        <dbReference type="ARBA" id="ARBA00044496"/>
    </source>
</evidence>
<dbReference type="AlphaFoldDB" id="A0A9P0F7V8"/>
<dbReference type="InterPro" id="IPR005570">
    <property type="entry name" value="RPABC3"/>
</dbReference>
<dbReference type="Pfam" id="PF03870">
    <property type="entry name" value="RNA_pol_Rpb8"/>
    <property type="match status" value="1"/>
</dbReference>
<dbReference type="InterPro" id="IPR012340">
    <property type="entry name" value="NA-bd_OB-fold"/>
</dbReference>
<evidence type="ECO:0000256" key="2">
    <source>
        <dbReference type="ARBA" id="ARBA00008912"/>
    </source>
</evidence>
<feature type="signal peptide" evidence="5">
    <location>
        <begin position="1"/>
        <end position="22"/>
    </location>
</feature>
<feature type="chain" id="PRO_5040290310" evidence="5">
    <location>
        <begin position="23"/>
        <end position="257"/>
    </location>
</feature>
<comment type="function">
    <text evidence="4">DNA-dependent RNA polymerase catalyzes the transcription of DNA into RNA using the four ribonucleoside triphosphates as substrates. Common component of RNA polymerases I, II and III which synthesize ribosomal RNA precursors, mRNA precursors and many functional non-coding RNAs, and small RNAs, such as 5S rRNA and tRNAs, respectively.</text>
</comment>
<dbReference type="GO" id="GO:0006351">
    <property type="term" value="P:DNA-templated transcription"/>
    <property type="evidence" value="ECO:0007669"/>
    <property type="project" value="InterPro"/>
</dbReference>
<dbReference type="GO" id="GO:0003899">
    <property type="term" value="F:DNA-directed RNA polymerase activity"/>
    <property type="evidence" value="ECO:0007669"/>
    <property type="project" value="InterPro"/>
</dbReference>
<dbReference type="Gene3D" id="2.40.50.140">
    <property type="entry name" value="Nucleic acid-binding proteins"/>
    <property type="match status" value="1"/>
</dbReference>
<keyword evidence="3" id="KW-0539">Nucleus</keyword>
<evidence type="ECO:0000313" key="7">
    <source>
        <dbReference type="Proteomes" id="UP001152759"/>
    </source>
</evidence>
<dbReference type="SMART" id="SM00658">
    <property type="entry name" value="RPOL8c"/>
    <property type="match status" value="1"/>
</dbReference>
<evidence type="ECO:0000313" key="6">
    <source>
        <dbReference type="EMBL" id="CAH0393388.1"/>
    </source>
</evidence>
<dbReference type="PANTHER" id="PTHR10917">
    <property type="entry name" value="DNA-DIRECTED RNA POLYMERASES I, II, AND III SUBUNIT RPABC3"/>
    <property type="match status" value="1"/>
</dbReference>
<accession>A0A9P0F7V8</accession>
<dbReference type="Proteomes" id="UP001152759">
    <property type="component" value="Chromosome 7"/>
</dbReference>
<evidence type="ECO:0000256" key="1">
    <source>
        <dbReference type="ARBA" id="ARBA00004123"/>
    </source>
</evidence>
<name>A0A9P0F7V8_BEMTA</name>
<comment type="subcellular location">
    <subcellularLocation>
        <location evidence="1">Nucleus</location>
    </subcellularLocation>
</comment>
<dbReference type="GO" id="GO:0005665">
    <property type="term" value="C:RNA polymerase II, core complex"/>
    <property type="evidence" value="ECO:0007669"/>
    <property type="project" value="TreeGrafter"/>
</dbReference>
<sequence length="257" mass="29046">MTLSCSEILSIYYLTFVTIVSSFDYGQGDGSKDNVFEQNRNIQQNRPSNVGLDLMHNKDAADVASFKKLLGEARHIFEDSENECDRGQGNHENHLNLFAYGSSKLATSEGSSSSSIVLLGDIFNVRDVVPDHDKFNDKISWVHLVSDNYKMDLILTAKDRPFSILPSDRFAVTFREDSKFIRGSKLPFRPGSFDAVMNGTLYKTLVSDNSIHPTKSVDILYISFGDSFLKLRAASGEFRYFKNCKQLFILFQKLAFK</sequence>
<evidence type="ECO:0000256" key="5">
    <source>
        <dbReference type="SAM" id="SignalP"/>
    </source>
</evidence>
<keyword evidence="7" id="KW-1185">Reference proteome</keyword>
<dbReference type="SUPFAM" id="SSF50249">
    <property type="entry name" value="Nucleic acid-binding proteins"/>
    <property type="match status" value="1"/>
</dbReference>